<comment type="cofactor">
    <cofactor evidence="2 10">
        <name>NAD(+)</name>
        <dbReference type="ChEBI" id="CHEBI:57540"/>
    </cofactor>
</comment>
<evidence type="ECO:0000256" key="10">
    <source>
        <dbReference type="RuleBase" id="RU366046"/>
    </source>
</evidence>
<comment type="pathway">
    <text evidence="3 10">Carbohydrate metabolism; galactose metabolism.</text>
</comment>
<sequence>MMILVTGGAGYIGSHTCVELLNAGHEIVVLDNFSNSHPEALRRVSEITGKQFTIYHADLLNKEKLNEVFAKNKFDAVIHLAGLKAVGESVTVPLRYYENNITGTIYLVAMMKKYQVRRLVFSSSATVYGMTNKMPITEDTPLSAVNPYGRTKQMIETLLHDVYQADKTWNIALLRYFNPVGAHESGLIGENPNGIPNNLMPYISQVAIGKLKKLTVFGNDYPTKDGTGLRDYLHVVDLAKGHVKALEKDENGIDAYNLGTGTGYSVLEMIAAFEKASGQNIPFTVSNRRAGDAAVCYANPVKAGIVLGWQASRGIVEMCEDTWRWQRNNPSGYEEAAKNRDGTPMLNYATGFLMPE</sequence>
<keyword evidence="10" id="KW-0119">Carbohydrate metabolism</keyword>
<feature type="domain" description="NAD-dependent epimerase/dehydratase" evidence="11">
    <location>
        <begin position="3"/>
        <end position="259"/>
    </location>
</feature>
<dbReference type="Pfam" id="PF01370">
    <property type="entry name" value="Epimerase"/>
    <property type="match status" value="1"/>
</dbReference>
<dbReference type="FunFam" id="3.90.25.10:FF:000028">
    <property type="entry name" value="UDP-glucose 4-epimerase GalE"/>
    <property type="match status" value="1"/>
</dbReference>
<dbReference type="UniPathway" id="UPA00214"/>
<dbReference type="Proteomes" id="UP000198312">
    <property type="component" value="Chromosome"/>
</dbReference>
<name>A0A220U5Y5_9BACI</name>
<accession>A0A220U5Y5</accession>
<dbReference type="InterPro" id="IPR001509">
    <property type="entry name" value="Epimerase_deHydtase"/>
</dbReference>
<evidence type="ECO:0000256" key="3">
    <source>
        <dbReference type="ARBA" id="ARBA00004947"/>
    </source>
</evidence>
<evidence type="ECO:0000256" key="5">
    <source>
        <dbReference type="ARBA" id="ARBA00013189"/>
    </source>
</evidence>
<dbReference type="PANTHER" id="PTHR43725">
    <property type="entry name" value="UDP-GLUCOSE 4-EPIMERASE"/>
    <property type="match status" value="1"/>
</dbReference>
<keyword evidence="13" id="KW-1185">Reference proteome</keyword>
<dbReference type="SUPFAM" id="SSF51735">
    <property type="entry name" value="NAD(P)-binding Rossmann-fold domains"/>
    <property type="match status" value="1"/>
</dbReference>
<dbReference type="InterPro" id="IPR005886">
    <property type="entry name" value="UDP_G4E"/>
</dbReference>
<comment type="similarity">
    <text evidence="4 10">Belongs to the NAD(P)-dependent epimerase/dehydratase family.</text>
</comment>
<keyword evidence="7 10" id="KW-0520">NAD</keyword>
<evidence type="ECO:0000259" key="11">
    <source>
        <dbReference type="Pfam" id="PF01370"/>
    </source>
</evidence>
<dbReference type="GO" id="GO:0003978">
    <property type="term" value="F:UDP-glucose 4-epimerase activity"/>
    <property type="evidence" value="ECO:0007669"/>
    <property type="project" value="UniProtKB-UniRule"/>
</dbReference>
<dbReference type="NCBIfam" id="NF007956">
    <property type="entry name" value="PRK10675.1"/>
    <property type="match status" value="1"/>
</dbReference>
<dbReference type="GO" id="GO:0005829">
    <property type="term" value="C:cytosol"/>
    <property type="evidence" value="ECO:0007669"/>
    <property type="project" value="TreeGrafter"/>
</dbReference>
<dbReference type="KEGG" id="vil:CFK37_16945"/>
<keyword evidence="9 10" id="KW-0413">Isomerase</keyword>
<dbReference type="Gene3D" id="3.40.50.720">
    <property type="entry name" value="NAD(P)-binding Rossmann-like Domain"/>
    <property type="match status" value="1"/>
</dbReference>
<evidence type="ECO:0000256" key="1">
    <source>
        <dbReference type="ARBA" id="ARBA00000083"/>
    </source>
</evidence>
<comment type="subunit">
    <text evidence="10">Homodimer.</text>
</comment>
<dbReference type="NCBIfam" id="TIGR01179">
    <property type="entry name" value="galE"/>
    <property type="match status" value="1"/>
</dbReference>
<dbReference type="InterPro" id="IPR036291">
    <property type="entry name" value="NAD(P)-bd_dom_sf"/>
</dbReference>
<dbReference type="GO" id="GO:0006012">
    <property type="term" value="P:galactose metabolic process"/>
    <property type="evidence" value="ECO:0007669"/>
    <property type="project" value="UniProtKB-UniPathway"/>
</dbReference>
<dbReference type="Gene3D" id="3.90.25.10">
    <property type="entry name" value="UDP-galactose 4-epimerase, domain 1"/>
    <property type="match status" value="1"/>
</dbReference>
<evidence type="ECO:0000313" key="13">
    <source>
        <dbReference type="Proteomes" id="UP000198312"/>
    </source>
</evidence>
<protein>
    <recommendedName>
        <fullName evidence="6 10">UDP-glucose 4-epimerase</fullName>
        <ecNumber evidence="5 10">5.1.3.2</ecNumber>
    </recommendedName>
</protein>
<gene>
    <name evidence="12" type="primary">galE</name>
    <name evidence="12" type="ORF">CFK37_16945</name>
</gene>
<dbReference type="PANTHER" id="PTHR43725:SF47">
    <property type="entry name" value="UDP-GLUCOSE 4-EPIMERASE"/>
    <property type="match status" value="1"/>
</dbReference>
<keyword evidence="8" id="KW-0299">Galactose metabolism</keyword>
<organism evidence="12 13">
    <name type="scientific">Virgibacillus phasianinus</name>
    <dbReference type="NCBI Taxonomy" id="2017483"/>
    <lineage>
        <taxon>Bacteria</taxon>
        <taxon>Bacillati</taxon>
        <taxon>Bacillota</taxon>
        <taxon>Bacilli</taxon>
        <taxon>Bacillales</taxon>
        <taxon>Bacillaceae</taxon>
        <taxon>Virgibacillus</taxon>
    </lineage>
</organism>
<dbReference type="OrthoDB" id="9801785at2"/>
<dbReference type="AlphaFoldDB" id="A0A220U5Y5"/>
<evidence type="ECO:0000313" key="12">
    <source>
        <dbReference type="EMBL" id="ASK63724.1"/>
    </source>
</evidence>
<evidence type="ECO:0000256" key="4">
    <source>
        <dbReference type="ARBA" id="ARBA00007637"/>
    </source>
</evidence>
<evidence type="ECO:0000256" key="2">
    <source>
        <dbReference type="ARBA" id="ARBA00001911"/>
    </source>
</evidence>
<reference evidence="12 13" key="1">
    <citation type="submission" date="2017-07" db="EMBL/GenBank/DDBJ databases">
        <title>Virgibacillus sp. LM2416.</title>
        <authorList>
            <person name="Tak E.J."/>
            <person name="Bae J.-W."/>
        </authorList>
    </citation>
    <scope>NUCLEOTIDE SEQUENCE [LARGE SCALE GENOMIC DNA]</scope>
    <source>
        <strain evidence="12 13">LM2416</strain>
    </source>
</reference>
<dbReference type="RefSeq" id="WP_089062983.1">
    <property type="nucleotide sequence ID" value="NZ_CP022315.1"/>
</dbReference>
<dbReference type="EMBL" id="CP022315">
    <property type="protein sequence ID" value="ASK63724.1"/>
    <property type="molecule type" value="Genomic_DNA"/>
</dbReference>
<dbReference type="CDD" id="cd05247">
    <property type="entry name" value="UDP_G4E_1_SDR_e"/>
    <property type="match status" value="1"/>
</dbReference>
<evidence type="ECO:0000256" key="8">
    <source>
        <dbReference type="ARBA" id="ARBA00023144"/>
    </source>
</evidence>
<evidence type="ECO:0000256" key="9">
    <source>
        <dbReference type="ARBA" id="ARBA00023235"/>
    </source>
</evidence>
<dbReference type="EC" id="5.1.3.2" evidence="5 10"/>
<proteinExistence type="inferred from homology"/>
<evidence type="ECO:0000256" key="6">
    <source>
        <dbReference type="ARBA" id="ARBA00018569"/>
    </source>
</evidence>
<evidence type="ECO:0000256" key="7">
    <source>
        <dbReference type="ARBA" id="ARBA00023027"/>
    </source>
</evidence>
<comment type="catalytic activity">
    <reaction evidence="1 10">
        <text>UDP-alpha-D-glucose = UDP-alpha-D-galactose</text>
        <dbReference type="Rhea" id="RHEA:22168"/>
        <dbReference type="ChEBI" id="CHEBI:58885"/>
        <dbReference type="ChEBI" id="CHEBI:66914"/>
        <dbReference type="EC" id="5.1.3.2"/>
    </reaction>
</comment>